<dbReference type="SUPFAM" id="SSF50729">
    <property type="entry name" value="PH domain-like"/>
    <property type="match status" value="1"/>
</dbReference>
<dbReference type="AlphaFoldDB" id="G3I6K7"/>
<evidence type="ECO:0000313" key="1">
    <source>
        <dbReference type="EMBL" id="EGW03518.1"/>
    </source>
</evidence>
<organism evidence="1 2">
    <name type="scientific">Cricetulus griseus</name>
    <name type="common">Chinese hamster</name>
    <name type="synonym">Cricetulus barabensis griseus</name>
    <dbReference type="NCBI Taxonomy" id="10029"/>
    <lineage>
        <taxon>Eukaryota</taxon>
        <taxon>Metazoa</taxon>
        <taxon>Chordata</taxon>
        <taxon>Craniata</taxon>
        <taxon>Vertebrata</taxon>
        <taxon>Euteleostomi</taxon>
        <taxon>Mammalia</taxon>
        <taxon>Eutheria</taxon>
        <taxon>Euarchontoglires</taxon>
        <taxon>Glires</taxon>
        <taxon>Rodentia</taxon>
        <taxon>Myomorpha</taxon>
        <taxon>Muroidea</taxon>
        <taxon>Cricetidae</taxon>
        <taxon>Cricetinae</taxon>
        <taxon>Cricetulus</taxon>
    </lineage>
</organism>
<gene>
    <name evidence="1" type="ORF">I79_019131</name>
</gene>
<dbReference type="GO" id="GO:0005737">
    <property type="term" value="C:cytoplasm"/>
    <property type="evidence" value="ECO:0007669"/>
    <property type="project" value="TreeGrafter"/>
</dbReference>
<accession>G3I6K7</accession>
<reference evidence="2" key="1">
    <citation type="journal article" date="2011" name="Nat. Biotechnol.">
        <title>The genomic sequence of the Chinese hamster ovary (CHO)-K1 cell line.</title>
        <authorList>
            <person name="Xu X."/>
            <person name="Nagarajan H."/>
            <person name="Lewis N.E."/>
            <person name="Pan S."/>
            <person name="Cai Z."/>
            <person name="Liu X."/>
            <person name="Chen W."/>
            <person name="Xie M."/>
            <person name="Wang W."/>
            <person name="Hammond S."/>
            <person name="Andersen M.R."/>
            <person name="Neff N."/>
            <person name="Passarelli B."/>
            <person name="Koh W."/>
            <person name="Fan H.C."/>
            <person name="Wang J."/>
            <person name="Gui Y."/>
            <person name="Lee K.H."/>
            <person name="Betenbaugh M.J."/>
            <person name="Quake S.R."/>
            <person name="Famili I."/>
            <person name="Palsson B.O."/>
            <person name="Wang J."/>
        </authorList>
    </citation>
    <scope>NUCLEOTIDE SEQUENCE [LARGE SCALE GENOMIC DNA]</scope>
    <source>
        <strain evidence="2">CHO K1 cell line</strain>
    </source>
</reference>
<dbReference type="EMBL" id="JH001373">
    <property type="protein sequence ID" value="EGW03518.1"/>
    <property type="molecule type" value="Genomic_DNA"/>
</dbReference>
<proteinExistence type="predicted"/>
<dbReference type="GO" id="GO:0005068">
    <property type="term" value="F:transmembrane receptor protein tyrosine kinase adaptor activity"/>
    <property type="evidence" value="ECO:0007669"/>
    <property type="project" value="TreeGrafter"/>
</dbReference>
<dbReference type="InterPro" id="IPR011993">
    <property type="entry name" value="PH-like_dom_sf"/>
</dbReference>
<dbReference type="PANTHER" id="PTHR45960:SF1">
    <property type="entry name" value="GRB2-ASSOCIATED-BINDING PROTEIN 2"/>
    <property type="match status" value="1"/>
</dbReference>
<protein>
    <submittedName>
        <fullName evidence="1">GRB2-associated-binding protein 2</fullName>
    </submittedName>
</protein>
<dbReference type="Gene3D" id="2.30.29.30">
    <property type="entry name" value="Pleckstrin-homology domain (PH domain)/Phosphotyrosine-binding domain (PTB)"/>
    <property type="match status" value="1"/>
</dbReference>
<sequence>MGNPLLRNPSPCELHTSSWLTQQPVPLSTRAHCGFQSAGNDVVCTGWLGNSPPEKRLGHYAWKKCWFILWSGQLRGDPDVLEY</sequence>
<evidence type="ECO:0000313" key="2">
    <source>
        <dbReference type="Proteomes" id="UP000001075"/>
    </source>
</evidence>
<name>G3I6K7_CRIGR</name>
<dbReference type="Proteomes" id="UP000001075">
    <property type="component" value="Unassembled WGS sequence"/>
</dbReference>
<dbReference type="InterPro" id="IPR046355">
    <property type="entry name" value="Gab1-4-like"/>
</dbReference>
<dbReference type="InParanoid" id="G3I6K7"/>
<dbReference type="PANTHER" id="PTHR45960">
    <property type="entry name" value="GRB2-ASSOCIATED-BINDING PROTEIN"/>
    <property type="match status" value="1"/>
</dbReference>